<sequence>MTCVRIPGGIVCLSPFFRLRLADGSCVFMEWHNYCGPTFFRDRAARRMIDEWWDNPAICAALDWFIQRGKRA</sequence>
<evidence type="ECO:0000313" key="1">
    <source>
        <dbReference type="EMBL" id="ALF51588.1"/>
    </source>
</evidence>
<dbReference type="GeneID" id="26642117"/>
<reference evidence="1 2" key="1">
    <citation type="journal article" date="2016" name="Genome Announc.">
        <title>Genome Sequences of Pseudomonas oryzihabitans Phage POR1 and Pseudomonas aeruginosa Phage PAE1.</title>
        <authorList>
            <person name="Dyson Z.A."/>
            <person name="Seviour R.J."/>
            <person name="Tucci J."/>
            <person name="Petrovski S."/>
        </authorList>
    </citation>
    <scope>NUCLEOTIDE SEQUENCE [LARGE SCALE GENOMIC DNA]</scope>
</reference>
<keyword evidence="2" id="KW-1185">Reference proteome</keyword>
<organism evidence="1 2">
    <name type="scientific">Pseudomonas phage PAE1</name>
    <dbReference type="NCBI Taxonomy" id="1718273"/>
    <lineage>
        <taxon>Viruses</taxon>
        <taxon>Duplodnaviria</taxon>
        <taxon>Heunggongvirae</taxon>
        <taxon>Uroviricota</taxon>
        <taxon>Caudoviricetes</taxon>
        <taxon>Mesyanzhinovviridae</taxon>
        <taxon>Rabinowitzvirinae</taxon>
        <taxon>Yuavirus</taxon>
        <taxon>Yuavirus PAE1</taxon>
        <taxon>Pseudomonas virus PAE1</taxon>
    </lineage>
</organism>
<dbReference type="RefSeq" id="YP_009215779.1">
    <property type="nucleotide sequence ID" value="NC_028980.1"/>
</dbReference>
<accession>A0A0N9ERZ3</accession>
<dbReference type="KEGG" id="vg:26642117"/>
<dbReference type="OrthoDB" id="39123at10239"/>
<dbReference type="Proteomes" id="UP000204629">
    <property type="component" value="Segment"/>
</dbReference>
<protein>
    <submittedName>
        <fullName evidence="1">Uncharacterized protein</fullName>
    </submittedName>
</protein>
<proteinExistence type="predicted"/>
<evidence type="ECO:0000313" key="2">
    <source>
        <dbReference type="Proteomes" id="UP000204629"/>
    </source>
</evidence>
<dbReference type="EMBL" id="KT734862">
    <property type="protein sequence ID" value="ALF51588.1"/>
    <property type="molecule type" value="Genomic_DNA"/>
</dbReference>
<name>A0A0N9ERZ3_9CAUD</name>
<gene>
    <name evidence="1" type="ORF">PAE1_88</name>
</gene>